<evidence type="ECO:0000256" key="1">
    <source>
        <dbReference type="ARBA" id="ARBA00010529"/>
    </source>
</evidence>
<evidence type="ECO:0000256" key="3">
    <source>
        <dbReference type="ARBA" id="ARBA00023125"/>
    </source>
</evidence>
<evidence type="ECO:0000256" key="2">
    <source>
        <dbReference type="ARBA" id="ARBA00023067"/>
    </source>
</evidence>
<dbReference type="RefSeq" id="WP_003865160.1">
    <property type="nucleotide sequence ID" value="NZ_CABLCL010000074.1"/>
</dbReference>
<evidence type="ECO:0000313" key="10">
    <source>
        <dbReference type="Proteomes" id="UP000284651"/>
    </source>
</evidence>
<organism evidence="6 9">
    <name type="scientific">Holdemanella biformis</name>
    <dbReference type="NCBI Taxonomy" id="1735"/>
    <lineage>
        <taxon>Bacteria</taxon>
        <taxon>Bacillati</taxon>
        <taxon>Bacillota</taxon>
        <taxon>Erysipelotrichia</taxon>
        <taxon>Erysipelotrichales</taxon>
        <taxon>Erysipelotrichaceae</taxon>
        <taxon>Holdemanella</taxon>
    </lineage>
</organism>
<evidence type="ECO:0000313" key="12">
    <source>
        <dbReference type="Proteomes" id="UP000285288"/>
    </source>
</evidence>
<protein>
    <submittedName>
        <fullName evidence="6">HU family DNA-binding protein</fullName>
    </submittedName>
</protein>
<dbReference type="Proteomes" id="UP000265489">
    <property type="component" value="Unassembled WGS sequence"/>
</dbReference>
<dbReference type="GO" id="GO:0005829">
    <property type="term" value="C:cytosol"/>
    <property type="evidence" value="ECO:0007669"/>
    <property type="project" value="TreeGrafter"/>
</dbReference>
<evidence type="ECO:0000313" key="6">
    <source>
        <dbReference type="EMBL" id="RGU89029.1"/>
    </source>
</evidence>
<proteinExistence type="inferred from homology"/>
<dbReference type="InterPro" id="IPR010992">
    <property type="entry name" value="IHF-like_DNA-bd_dom_sf"/>
</dbReference>
<dbReference type="PRINTS" id="PR01727">
    <property type="entry name" value="DNABINDINGHU"/>
</dbReference>
<dbReference type="Proteomes" id="UP000285288">
    <property type="component" value="Unassembled WGS sequence"/>
</dbReference>
<keyword evidence="3 6" id="KW-0238">DNA-binding</keyword>
<dbReference type="EMBL" id="QSAT01000032">
    <property type="protein sequence ID" value="RGW73431.1"/>
    <property type="molecule type" value="Genomic_DNA"/>
</dbReference>
<comment type="similarity">
    <text evidence="1 4">Belongs to the bacterial histone-like protein family.</text>
</comment>
<dbReference type="InterPro" id="IPR000119">
    <property type="entry name" value="Hist_DNA-bd"/>
</dbReference>
<dbReference type="Pfam" id="PF00216">
    <property type="entry name" value="Bac_DNA_binding"/>
    <property type="match status" value="1"/>
</dbReference>
<dbReference type="GO" id="GO:0003677">
    <property type="term" value="F:DNA binding"/>
    <property type="evidence" value="ECO:0007669"/>
    <property type="project" value="UniProtKB-KW"/>
</dbReference>
<dbReference type="EMBL" id="QRVM01000010">
    <property type="protein sequence ID" value="RGS47743.1"/>
    <property type="molecule type" value="Genomic_DNA"/>
</dbReference>
<dbReference type="Proteomes" id="UP000284651">
    <property type="component" value="Unassembled WGS sequence"/>
</dbReference>
<dbReference type="CDD" id="cd13831">
    <property type="entry name" value="HU"/>
    <property type="match status" value="1"/>
</dbReference>
<dbReference type="GO" id="GO:0030527">
    <property type="term" value="F:structural constituent of chromatin"/>
    <property type="evidence" value="ECO:0007669"/>
    <property type="project" value="InterPro"/>
</dbReference>
<accession>A0A395W3J0</accession>
<dbReference type="SMART" id="SM00411">
    <property type="entry name" value="BHL"/>
    <property type="match status" value="1"/>
</dbReference>
<keyword evidence="2" id="KW-0226">DNA condensation</keyword>
<dbReference type="GeneID" id="66580719"/>
<dbReference type="AlphaFoldDB" id="A0A395W3J0"/>
<dbReference type="SUPFAM" id="SSF47729">
    <property type="entry name" value="IHF-like DNA-binding proteins"/>
    <property type="match status" value="1"/>
</dbReference>
<dbReference type="PANTHER" id="PTHR33175:SF3">
    <property type="entry name" value="DNA-BINDING PROTEIN HU-BETA"/>
    <property type="match status" value="1"/>
</dbReference>
<dbReference type="PROSITE" id="PS00045">
    <property type="entry name" value="HISTONE_LIKE"/>
    <property type="match status" value="1"/>
</dbReference>
<evidence type="ECO:0000313" key="7">
    <source>
        <dbReference type="EMBL" id="RGW73431.1"/>
    </source>
</evidence>
<evidence type="ECO:0000256" key="4">
    <source>
        <dbReference type="RuleBase" id="RU003939"/>
    </source>
</evidence>
<comment type="caution">
    <text evidence="6">The sequence shown here is derived from an EMBL/GenBank/DDBJ whole genome shotgun (WGS) entry which is preliminary data.</text>
</comment>
<dbReference type="GO" id="GO:0030261">
    <property type="term" value="P:chromosome condensation"/>
    <property type="evidence" value="ECO:0007669"/>
    <property type="project" value="UniProtKB-KW"/>
</dbReference>
<dbReference type="EMBL" id="QSGD01000017">
    <property type="protein sequence ID" value="RHB06541.1"/>
    <property type="molecule type" value="Genomic_DNA"/>
</dbReference>
<evidence type="ECO:0000313" key="9">
    <source>
        <dbReference type="Proteomes" id="UP000265489"/>
    </source>
</evidence>
<dbReference type="Proteomes" id="UP000285274">
    <property type="component" value="Unassembled WGS sequence"/>
</dbReference>
<dbReference type="EMBL" id="QRYQ01000037">
    <property type="protein sequence ID" value="RGU89029.1"/>
    <property type="molecule type" value="Genomic_DNA"/>
</dbReference>
<evidence type="ECO:0000313" key="5">
    <source>
        <dbReference type="EMBL" id="RGS47743.1"/>
    </source>
</evidence>
<gene>
    <name evidence="8" type="ORF">DW907_05800</name>
    <name evidence="7" type="ORF">DWV56_09380</name>
    <name evidence="6" type="ORF">DWW32_12360</name>
    <name evidence="5" type="ORF">DWX92_03710</name>
</gene>
<name>A0A395W3J0_9FIRM</name>
<dbReference type="InterPro" id="IPR020816">
    <property type="entry name" value="Histone-like_DNA-bd_CS"/>
</dbReference>
<evidence type="ECO:0000313" key="8">
    <source>
        <dbReference type="EMBL" id="RHB06541.1"/>
    </source>
</evidence>
<dbReference type="Gene3D" id="4.10.520.10">
    <property type="entry name" value="IHF-like DNA-binding proteins"/>
    <property type="match status" value="1"/>
</dbReference>
<reference evidence="9 10" key="1">
    <citation type="submission" date="2018-08" db="EMBL/GenBank/DDBJ databases">
        <title>A genome reference for cultivated species of the human gut microbiota.</title>
        <authorList>
            <person name="Zou Y."/>
            <person name="Xue W."/>
            <person name="Luo G."/>
        </authorList>
    </citation>
    <scope>NUCLEOTIDE SEQUENCE [LARGE SCALE GENOMIC DNA]</scope>
    <source>
        <strain evidence="7 10">AF10-31</strain>
        <strain evidence="6 9">AF15-20</strain>
        <strain evidence="5 11">AF22-10AC</strain>
        <strain evidence="8 12">AM42-13AC</strain>
    </source>
</reference>
<dbReference type="PANTHER" id="PTHR33175">
    <property type="entry name" value="DNA-BINDING PROTEIN HU"/>
    <property type="match status" value="1"/>
</dbReference>
<sequence>MEKLTKKDIISNIAEDSHLTKKDITEVVDLALTQIFEGLSEGKTVDLAGFGKFEITERKAREGINPLTKEKIQIEASKSVKFKIAKALKEAVNK</sequence>
<evidence type="ECO:0000313" key="11">
    <source>
        <dbReference type="Proteomes" id="UP000285274"/>
    </source>
</evidence>